<dbReference type="Gene3D" id="3.40.50.720">
    <property type="entry name" value="NAD(P)-binding Rossmann-like Domain"/>
    <property type="match status" value="2"/>
</dbReference>
<comment type="similarity">
    <text evidence="1">Belongs to the D-isomer specific 2-hydroxyacid dehydrogenase family.</text>
</comment>
<dbReference type="InterPro" id="IPR029753">
    <property type="entry name" value="D-isomer_DH_CS"/>
</dbReference>
<dbReference type="InterPro" id="IPR006140">
    <property type="entry name" value="D-isomer_DH_NAD-bd"/>
</dbReference>
<feature type="domain" description="D-isomer specific 2-hydroxyacid dehydrogenase NAD-binding" evidence="5">
    <location>
        <begin position="106"/>
        <end position="283"/>
    </location>
</feature>
<sequence>MIKIGLVGPYSPRMKETVYRDLPKAYEIEEIPSIDKYTHLALMDYVILRTLKFDSAVIESCKRLKMIQKYAVGFDTIDIAFAAARNIPVVICTGINTEAVAEHTILHMLAVLRNLLPLNKRLCEGTWAKDEFVARSFNLQGKLVGLLGFGNIGKRVATLAKGFGADVQYFDPYRAQEKDEKALGVSYVSFDQLISTSEILSLHLPSNPNTLEIINSGVFNKMPSSAILINTARGNLVNENDLIEALKNGKLAGAGLDVFYCEPLKKDSPLLSMENVVLTPHVGGSTAGNDIKMMQQCLSNIIKFENGESIEKQNIVNLKLLKEPLPIRFS</sequence>
<comment type="caution">
    <text evidence="6">The sequence shown here is derived from an EMBL/GenBank/DDBJ whole genome shotgun (WGS) entry which is preliminary data.</text>
</comment>
<reference evidence="6" key="1">
    <citation type="submission" date="2019-08" db="EMBL/GenBank/DDBJ databases">
        <authorList>
            <person name="Kucharzyk K."/>
            <person name="Murdoch R.W."/>
            <person name="Higgins S."/>
            <person name="Loffler F."/>
        </authorList>
    </citation>
    <scope>NUCLEOTIDE SEQUENCE</scope>
</reference>
<dbReference type="SUPFAM" id="SSF52283">
    <property type="entry name" value="Formate/glycerate dehydrogenase catalytic domain-like"/>
    <property type="match status" value="1"/>
</dbReference>
<dbReference type="AlphaFoldDB" id="A0A644SZ72"/>
<dbReference type="PANTHER" id="PTHR43761:SF1">
    <property type="entry name" value="D-ISOMER SPECIFIC 2-HYDROXYACID DEHYDROGENASE CATALYTIC DOMAIN-CONTAINING PROTEIN-RELATED"/>
    <property type="match status" value="1"/>
</dbReference>
<dbReference type="PROSITE" id="PS00671">
    <property type="entry name" value="D_2_HYDROXYACID_DH_3"/>
    <property type="match status" value="1"/>
</dbReference>
<accession>A0A644SZ72</accession>
<proteinExistence type="inferred from homology"/>
<keyword evidence="3" id="KW-0520">NAD</keyword>
<dbReference type="Pfam" id="PF02826">
    <property type="entry name" value="2-Hacid_dh_C"/>
    <property type="match status" value="1"/>
</dbReference>
<evidence type="ECO:0000259" key="4">
    <source>
        <dbReference type="Pfam" id="PF00389"/>
    </source>
</evidence>
<name>A0A644SZ72_9ZZZZ</name>
<evidence type="ECO:0000256" key="2">
    <source>
        <dbReference type="ARBA" id="ARBA00023002"/>
    </source>
</evidence>
<dbReference type="GO" id="GO:0016618">
    <property type="term" value="F:hydroxypyruvate reductase [NAD(P)H] activity"/>
    <property type="evidence" value="ECO:0007669"/>
    <property type="project" value="UniProtKB-EC"/>
</dbReference>
<dbReference type="InterPro" id="IPR036291">
    <property type="entry name" value="NAD(P)-bd_dom_sf"/>
</dbReference>
<dbReference type="SUPFAM" id="SSF51735">
    <property type="entry name" value="NAD(P)-binding Rossmann-fold domains"/>
    <property type="match status" value="1"/>
</dbReference>
<dbReference type="GO" id="GO:0051287">
    <property type="term" value="F:NAD binding"/>
    <property type="evidence" value="ECO:0007669"/>
    <property type="project" value="InterPro"/>
</dbReference>
<protein>
    <submittedName>
        <fullName evidence="6">Glyoxylate/hydroxypyruvate reductase B</fullName>
        <ecNumber evidence="6">1.1.1.81</ecNumber>
    </submittedName>
</protein>
<dbReference type="InterPro" id="IPR050418">
    <property type="entry name" value="D-iso_2-hydroxyacid_DH_PdxB"/>
</dbReference>
<keyword evidence="6" id="KW-0670">Pyruvate</keyword>
<dbReference type="InterPro" id="IPR006139">
    <property type="entry name" value="D-isomer_2_OHA_DH_cat_dom"/>
</dbReference>
<dbReference type="Pfam" id="PF00389">
    <property type="entry name" value="2-Hacid_dh"/>
    <property type="match status" value="1"/>
</dbReference>
<dbReference type="FunFam" id="3.40.50.720:FF:000203">
    <property type="entry name" value="D-3-phosphoglycerate dehydrogenase (SerA)"/>
    <property type="match status" value="1"/>
</dbReference>
<evidence type="ECO:0000313" key="6">
    <source>
        <dbReference type="EMBL" id="MPL59925.1"/>
    </source>
</evidence>
<evidence type="ECO:0000259" key="5">
    <source>
        <dbReference type="Pfam" id="PF02826"/>
    </source>
</evidence>
<dbReference type="PANTHER" id="PTHR43761">
    <property type="entry name" value="D-ISOMER SPECIFIC 2-HYDROXYACID DEHYDROGENASE FAMILY PROTEIN (AFU_ORTHOLOGUE AFUA_1G13630)"/>
    <property type="match status" value="1"/>
</dbReference>
<dbReference type="EC" id="1.1.1.81" evidence="6"/>
<organism evidence="6">
    <name type="scientific">bioreactor metagenome</name>
    <dbReference type="NCBI Taxonomy" id="1076179"/>
    <lineage>
        <taxon>unclassified sequences</taxon>
        <taxon>metagenomes</taxon>
        <taxon>ecological metagenomes</taxon>
    </lineage>
</organism>
<dbReference type="EMBL" id="VSSQ01000010">
    <property type="protein sequence ID" value="MPL59925.1"/>
    <property type="molecule type" value="Genomic_DNA"/>
</dbReference>
<evidence type="ECO:0000256" key="1">
    <source>
        <dbReference type="ARBA" id="ARBA00005854"/>
    </source>
</evidence>
<keyword evidence="2 6" id="KW-0560">Oxidoreductase</keyword>
<feature type="domain" description="D-isomer specific 2-hydroxyacid dehydrogenase catalytic" evidence="4">
    <location>
        <begin position="41"/>
        <end position="311"/>
    </location>
</feature>
<gene>
    <name evidence="6" type="primary">ghrB_1</name>
    <name evidence="6" type="ORF">SDC9_05481</name>
</gene>
<evidence type="ECO:0000256" key="3">
    <source>
        <dbReference type="ARBA" id="ARBA00023027"/>
    </source>
</evidence>